<dbReference type="GO" id="GO:0003677">
    <property type="term" value="F:DNA binding"/>
    <property type="evidence" value="ECO:0007669"/>
    <property type="project" value="InterPro"/>
</dbReference>
<keyword evidence="3" id="KW-1185">Reference proteome</keyword>
<dbReference type="NCBIfam" id="TIGR01764">
    <property type="entry name" value="excise"/>
    <property type="match status" value="1"/>
</dbReference>
<evidence type="ECO:0000313" key="3">
    <source>
        <dbReference type="Proteomes" id="UP000177506"/>
    </source>
</evidence>
<dbReference type="Proteomes" id="UP000177506">
    <property type="component" value="Unassembled WGS sequence"/>
</dbReference>
<reference evidence="2 3" key="1">
    <citation type="submission" date="2016-08" db="EMBL/GenBank/DDBJ databases">
        <title>Hymenobacter coccineus sp. nov., Hymenobacter lapidarius sp. nov. and Hymenobacter glacialis sp. nov., isolated from Antarctic soil.</title>
        <authorList>
            <person name="Sedlacek I."/>
            <person name="Kralova S."/>
            <person name="Kyrova K."/>
            <person name="Maslanova I."/>
            <person name="Stankova E."/>
            <person name="Vrbovska V."/>
            <person name="Nemec M."/>
            <person name="Bartak M."/>
            <person name="Svec P."/>
            <person name="Busse H.-J."/>
            <person name="Pantucek R."/>
        </authorList>
    </citation>
    <scope>NUCLEOTIDE SEQUENCE [LARGE SCALE GENOMIC DNA]</scope>
    <source>
        <strain evidence="2 3">CCM 8649</strain>
    </source>
</reference>
<feature type="domain" description="Helix-turn-helix" evidence="1">
    <location>
        <begin position="79"/>
        <end position="126"/>
    </location>
</feature>
<sequence length="149" mass="16544">METLHSTPSLRDQQVASNSLSRFTAALPSKQTHQVQLRLQASEEAIAVPRKALELLRVILASMAQGQEVSLVVAEEQVSTQQAADLLHVSRPHLVKLLEAKALPFVKVGSHRRVRVADVLAYQAQQLAHRQHHLQLLAQQAQDLQLGYD</sequence>
<evidence type="ECO:0000313" key="2">
    <source>
        <dbReference type="EMBL" id="OGX90179.1"/>
    </source>
</evidence>
<accession>A0A1G1TH15</accession>
<comment type="caution">
    <text evidence="2">The sequence shown here is derived from an EMBL/GenBank/DDBJ whole genome shotgun (WGS) entry which is preliminary data.</text>
</comment>
<dbReference type="Pfam" id="PF12728">
    <property type="entry name" value="HTH_17"/>
    <property type="match status" value="1"/>
</dbReference>
<dbReference type="RefSeq" id="WP_070743742.1">
    <property type="nucleotide sequence ID" value="NZ_MDZA01000188.1"/>
</dbReference>
<protein>
    <recommendedName>
        <fullName evidence="1">Helix-turn-helix domain-containing protein</fullName>
    </recommendedName>
</protein>
<dbReference type="EMBL" id="MDZA01000188">
    <property type="protein sequence ID" value="OGX90179.1"/>
    <property type="molecule type" value="Genomic_DNA"/>
</dbReference>
<dbReference type="OrthoDB" id="26212at2"/>
<dbReference type="InterPro" id="IPR041657">
    <property type="entry name" value="HTH_17"/>
</dbReference>
<organism evidence="2 3">
    <name type="scientific">Hymenobacter coccineus</name>
    <dbReference type="NCBI Taxonomy" id="1908235"/>
    <lineage>
        <taxon>Bacteria</taxon>
        <taxon>Pseudomonadati</taxon>
        <taxon>Bacteroidota</taxon>
        <taxon>Cytophagia</taxon>
        <taxon>Cytophagales</taxon>
        <taxon>Hymenobacteraceae</taxon>
        <taxon>Hymenobacter</taxon>
    </lineage>
</organism>
<evidence type="ECO:0000259" key="1">
    <source>
        <dbReference type="Pfam" id="PF12728"/>
    </source>
</evidence>
<gene>
    <name evidence="2" type="ORF">BEN49_07450</name>
</gene>
<name>A0A1G1TH15_9BACT</name>
<proteinExistence type="predicted"/>
<dbReference type="AlphaFoldDB" id="A0A1G1TH15"/>
<dbReference type="InterPro" id="IPR010093">
    <property type="entry name" value="SinI_DNA-bd"/>
</dbReference>